<reference evidence="1" key="1">
    <citation type="submission" date="2014-05" db="EMBL/GenBank/DDBJ databases">
        <title>The transcriptome of the halophilic microalga Tetraselmis sp. GSL018 isolated from the Great Salt Lake, Utah.</title>
        <authorList>
            <person name="Jinkerson R.E."/>
            <person name="D'Adamo S."/>
            <person name="Posewitz M.C."/>
        </authorList>
    </citation>
    <scope>NUCLEOTIDE SEQUENCE</scope>
    <source>
        <strain evidence="1">GSL018</strain>
    </source>
</reference>
<feature type="non-terminal residue" evidence="1">
    <location>
        <position position="1"/>
    </location>
</feature>
<dbReference type="AlphaFoldDB" id="A0A061QMA0"/>
<sequence length="72" mass="7290">RRIPSPFVPRVAALHCKRGPIPLSLPAAFPYSWGAGCSPDPAAVAAALCGSGRIPKGPKGIPQGTVTGSIGW</sequence>
<dbReference type="EMBL" id="GBEZ01026350">
    <property type="protein sequence ID" value="JAC60853.1"/>
    <property type="molecule type" value="Transcribed_RNA"/>
</dbReference>
<proteinExistence type="predicted"/>
<feature type="non-terminal residue" evidence="1">
    <location>
        <position position="72"/>
    </location>
</feature>
<name>A0A061QMA0_9CHLO</name>
<accession>A0A061QMA0</accession>
<protein>
    <submittedName>
        <fullName evidence="1">Uncharacterized protein</fullName>
    </submittedName>
</protein>
<evidence type="ECO:0000313" key="1">
    <source>
        <dbReference type="EMBL" id="JAC60853.1"/>
    </source>
</evidence>
<organism evidence="1">
    <name type="scientific">Tetraselmis sp. GSL018</name>
    <dbReference type="NCBI Taxonomy" id="582737"/>
    <lineage>
        <taxon>Eukaryota</taxon>
        <taxon>Viridiplantae</taxon>
        <taxon>Chlorophyta</taxon>
        <taxon>core chlorophytes</taxon>
        <taxon>Chlorodendrophyceae</taxon>
        <taxon>Chlorodendrales</taxon>
        <taxon>Chlorodendraceae</taxon>
        <taxon>Tetraselmis</taxon>
    </lineage>
</organism>
<gene>
    <name evidence="1" type="ORF">TSPGSL018_27830</name>
</gene>